<dbReference type="SUPFAM" id="SSF46785">
    <property type="entry name" value="Winged helix' DNA-binding domain"/>
    <property type="match status" value="1"/>
</dbReference>
<proteinExistence type="predicted"/>
<dbReference type="InterPro" id="IPR036388">
    <property type="entry name" value="WH-like_DNA-bd_sf"/>
</dbReference>
<accession>A0A073KDT0</accession>
<dbReference type="AlphaFoldDB" id="A0A073KDT0"/>
<dbReference type="InterPro" id="IPR039422">
    <property type="entry name" value="MarR/SlyA-like"/>
</dbReference>
<dbReference type="EMBL" id="JOTM01000005">
    <property type="protein sequence ID" value="KEK24750.1"/>
    <property type="molecule type" value="Genomic_DNA"/>
</dbReference>
<dbReference type="OrthoDB" id="2352979at2"/>
<feature type="domain" description="HTH marR-type" evidence="4">
    <location>
        <begin position="5"/>
        <end position="143"/>
    </location>
</feature>
<evidence type="ECO:0000256" key="2">
    <source>
        <dbReference type="ARBA" id="ARBA00023125"/>
    </source>
</evidence>
<evidence type="ECO:0000256" key="3">
    <source>
        <dbReference type="ARBA" id="ARBA00023163"/>
    </source>
</evidence>
<dbReference type="GO" id="GO:0006950">
    <property type="term" value="P:response to stress"/>
    <property type="evidence" value="ECO:0007669"/>
    <property type="project" value="TreeGrafter"/>
</dbReference>
<protein>
    <submittedName>
        <fullName evidence="5">MarR family transcriptional regulator</fullName>
    </submittedName>
</protein>
<evidence type="ECO:0000313" key="6">
    <source>
        <dbReference type="Proteomes" id="UP000027778"/>
    </source>
</evidence>
<dbReference type="InterPro" id="IPR036390">
    <property type="entry name" value="WH_DNA-bd_sf"/>
</dbReference>
<keyword evidence="1" id="KW-0805">Transcription regulation</keyword>
<evidence type="ECO:0000256" key="1">
    <source>
        <dbReference type="ARBA" id="ARBA00023015"/>
    </source>
</evidence>
<name>A0A073KDT0_9BACI</name>
<dbReference type="RefSeq" id="WP_033674115.1">
    <property type="nucleotide sequence ID" value="NZ_JOTM01000005.1"/>
</dbReference>
<dbReference type="eggNOG" id="COG1846">
    <property type="taxonomic scope" value="Bacteria"/>
</dbReference>
<dbReference type="InterPro" id="IPR023187">
    <property type="entry name" value="Tscrpt_reg_MarR-type_CS"/>
</dbReference>
<keyword evidence="3" id="KW-0804">Transcription</keyword>
<reference evidence="5 6" key="1">
    <citation type="submission" date="2014-06" db="EMBL/GenBank/DDBJ databases">
        <title>Draft genome sequence of Bacillus gaemokensis JCM 15801 (MCCC 1A00707).</title>
        <authorList>
            <person name="Lai Q."/>
            <person name="Liu Y."/>
            <person name="Shao Z."/>
        </authorList>
    </citation>
    <scope>NUCLEOTIDE SEQUENCE [LARGE SCALE GENOMIC DNA]</scope>
    <source>
        <strain evidence="5 6">JCM 15801</strain>
    </source>
</reference>
<dbReference type="STRING" id="574375.AZF08_09255"/>
<organism evidence="5 6">
    <name type="scientific">Bacillus gaemokensis</name>
    <dbReference type="NCBI Taxonomy" id="574375"/>
    <lineage>
        <taxon>Bacteria</taxon>
        <taxon>Bacillati</taxon>
        <taxon>Bacillota</taxon>
        <taxon>Bacilli</taxon>
        <taxon>Bacillales</taxon>
        <taxon>Bacillaceae</taxon>
        <taxon>Bacillus</taxon>
        <taxon>Bacillus cereus group</taxon>
    </lineage>
</organism>
<evidence type="ECO:0000313" key="5">
    <source>
        <dbReference type="EMBL" id="KEK24750.1"/>
    </source>
</evidence>
<dbReference type="GO" id="GO:0003700">
    <property type="term" value="F:DNA-binding transcription factor activity"/>
    <property type="evidence" value="ECO:0007669"/>
    <property type="project" value="InterPro"/>
</dbReference>
<dbReference type="Gene3D" id="1.10.10.10">
    <property type="entry name" value="Winged helix-like DNA-binding domain superfamily/Winged helix DNA-binding domain"/>
    <property type="match status" value="1"/>
</dbReference>
<comment type="caution">
    <text evidence="5">The sequence shown here is derived from an EMBL/GenBank/DDBJ whole genome shotgun (WGS) entry which is preliminary data.</text>
</comment>
<dbReference type="PANTHER" id="PTHR33164:SF99">
    <property type="entry name" value="MARR FAMILY REGULATORY PROTEIN"/>
    <property type="match status" value="1"/>
</dbReference>
<dbReference type="InterPro" id="IPR000835">
    <property type="entry name" value="HTH_MarR-typ"/>
</dbReference>
<dbReference type="PROSITE" id="PS50995">
    <property type="entry name" value="HTH_MARR_2"/>
    <property type="match status" value="1"/>
</dbReference>
<dbReference type="PROSITE" id="PS01117">
    <property type="entry name" value="HTH_MARR_1"/>
    <property type="match status" value="1"/>
</dbReference>
<evidence type="ECO:0000259" key="4">
    <source>
        <dbReference type="PROSITE" id="PS50995"/>
    </source>
</evidence>
<dbReference type="SMART" id="SM00347">
    <property type="entry name" value="HTH_MARR"/>
    <property type="match status" value="1"/>
</dbReference>
<gene>
    <name evidence="5" type="ORF">BAGA_24150</name>
</gene>
<sequence length="151" mass="16800">MPNNNLQTATKVMQSFLAIQKTTATFTQQNAVSLGLTVSQIGILNTIYAKPDLTLKAVTKLLSLPKSTVSVSIEGLLQLGFIEREQSQEDRREIKLNITSKGKEVVQKSIKNSSSYRAMATALEKMPEEDTQTLLRIHSQLLSYLQEVDCK</sequence>
<dbReference type="PANTHER" id="PTHR33164">
    <property type="entry name" value="TRANSCRIPTIONAL REGULATOR, MARR FAMILY"/>
    <property type="match status" value="1"/>
</dbReference>
<keyword evidence="2" id="KW-0238">DNA-binding</keyword>
<dbReference type="Pfam" id="PF12802">
    <property type="entry name" value="MarR_2"/>
    <property type="match status" value="1"/>
</dbReference>
<dbReference type="GO" id="GO:0003677">
    <property type="term" value="F:DNA binding"/>
    <property type="evidence" value="ECO:0007669"/>
    <property type="project" value="UniProtKB-KW"/>
</dbReference>
<dbReference type="Proteomes" id="UP000027778">
    <property type="component" value="Unassembled WGS sequence"/>
</dbReference>
<keyword evidence="6" id="KW-1185">Reference proteome</keyword>